<dbReference type="RefSeq" id="WP_062457663.1">
    <property type="nucleotide sequence ID" value="NZ_JACHBU010000005.1"/>
</dbReference>
<evidence type="ECO:0000259" key="7">
    <source>
        <dbReference type="Pfam" id="PF13505"/>
    </source>
</evidence>
<comment type="similarity">
    <text evidence="5">Belongs to the Omp25/RopB family.</text>
</comment>
<keyword evidence="9" id="KW-1185">Reference proteome</keyword>
<feature type="chain" id="PRO_5031514512" evidence="6">
    <location>
        <begin position="22"/>
        <end position="208"/>
    </location>
</feature>
<evidence type="ECO:0000256" key="3">
    <source>
        <dbReference type="ARBA" id="ARBA00023136"/>
    </source>
</evidence>
<organism evidence="8 9">
    <name type="scientific">Rhizobium soli</name>
    <dbReference type="NCBI Taxonomy" id="424798"/>
    <lineage>
        <taxon>Bacteria</taxon>
        <taxon>Pseudomonadati</taxon>
        <taxon>Pseudomonadota</taxon>
        <taxon>Alphaproteobacteria</taxon>
        <taxon>Hyphomicrobiales</taxon>
        <taxon>Rhizobiaceae</taxon>
        <taxon>Rhizobium/Agrobacterium group</taxon>
        <taxon>Rhizobium</taxon>
    </lineage>
</organism>
<protein>
    <submittedName>
        <fullName evidence="8">Outer membrane immunogenic protein</fullName>
    </submittedName>
</protein>
<dbReference type="EMBL" id="JACHBU010000005">
    <property type="protein sequence ID" value="MBB6509682.1"/>
    <property type="molecule type" value="Genomic_DNA"/>
</dbReference>
<dbReference type="InterPro" id="IPR027385">
    <property type="entry name" value="Beta-barrel_OMP"/>
</dbReference>
<evidence type="ECO:0000256" key="4">
    <source>
        <dbReference type="ARBA" id="ARBA00023237"/>
    </source>
</evidence>
<evidence type="ECO:0000313" key="8">
    <source>
        <dbReference type="EMBL" id="MBB6509682.1"/>
    </source>
</evidence>
<proteinExistence type="inferred from homology"/>
<accession>A0A7X0JMW3</accession>
<gene>
    <name evidence="8" type="ORF">F4695_003050</name>
</gene>
<dbReference type="InterPro" id="IPR011250">
    <property type="entry name" value="OMP/PagP_B-barrel"/>
</dbReference>
<dbReference type="PANTHER" id="PTHR34001">
    <property type="entry name" value="BLL7405 PROTEIN"/>
    <property type="match status" value="1"/>
</dbReference>
<comment type="caution">
    <text evidence="8">The sequence shown here is derived from an EMBL/GenBank/DDBJ whole genome shotgun (WGS) entry which is preliminary data.</text>
</comment>
<evidence type="ECO:0000256" key="1">
    <source>
        <dbReference type="ARBA" id="ARBA00004442"/>
    </source>
</evidence>
<sequence>MTQKTLALALVAAFAASPVMAADLTSAYEAPAYSEPASEPAGWSGAYVGGHGGVTSPRINPFASGKGLNLGVHGGYNHDLGGAIVGGELDYSYLGDADVKARGGKLSERHRMAAKVKAGVPLDQTLLYGTTGLAMTKYRDGDNVTGPDGWKPGLLLGAGIEQKLTGNISARVEYNYVMTDNVKSSYQGVETRKDVHDHSVTAGVNYRF</sequence>
<dbReference type="AlphaFoldDB" id="A0A7X0JMW3"/>
<feature type="signal peptide" evidence="6">
    <location>
        <begin position="1"/>
        <end position="21"/>
    </location>
</feature>
<evidence type="ECO:0000256" key="5">
    <source>
        <dbReference type="ARBA" id="ARBA00038306"/>
    </source>
</evidence>
<comment type="subcellular location">
    <subcellularLocation>
        <location evidence="1">Cell outer membrane</location>
    </subcellularLocation>
</comment>
<evidence type="ECO:0000256" key="2">
    <source>
        <dbReference type="ARBA" id="ARBA00022729"/>
    </source>
</evidence>
<feature type="domain" description="Outer membrane protein beta-barrel" evidence="7">
    <location>
        <begin position="21"/>
        <end position="208"/>
    </location>
</feature>
<dbReference type="PANTHER" id="PTHR34001:SF3">
    <property type="entry name" value="BLL7405 PROTEIN"/>
    <property type="match status" value="1"/>
</dbReference>
<dbReference type="Pfam" id="PF13505">
    <property type="entry name" value="OMP_b-brl"/>
    <property type="match status" value="1"/>
</dbReference>
<dbReference type="InterPro" id="IPR051692">
    <property type="entry name" value="OMP-like"/>
</dbReference>
<dbReference type="Gene3D" id="2.40.160.20">
    <property type="match status" value="1"/>
</dbReference>
<evidence type="ECO:0000313" key="9">
    <source>
        <dbReference type="Proteomes" id="UP000585437"/>
    </source>
</evidence>
<keyword evidence="2 6" id="KW-0732">Signal</keyword>
<keyword evidence="4" id="KW-0998">Cell outer membrane</keyword>
<keyword evidence="3" id="KW-0472">Membrane</keyword>
<evidence type="ECO:0000256" key="6">
    <source>
        <dbReference type="SAM" id="SignalP"/>
    </source>
</evidence>
<name>A0A7X0JMW3_9HYPH</name>
<dbReference type="SUPFAM" id="SSF56925">
    <property type="entry name" value="OMPA-like"/>
    <property type="match status" value="1"/>
</dbReference>
<dbReference type="GO" id="GO:0009279">
    <property type="term" value="C:cell outer membrane"/>
    <property type="evidence" value="ECO:0007669"/>
    <property type="project" value="UniProtKB-SubCell"/>
</dbReference>
<reference evidence="8 9" key="1">
    <citation type="submission" date="2020-08" db="EMBL/GenBank/DDBJ databases">
        <title>The Agave Microbiome: Exploring the role of microbial communities in plant adaptations to desert environments.</title>
        <authorList>
            <person name="Partida-Martinez L.P."/>
        </authorList>
    </citation>
    <scope>NUCLEOTIDE SEQUENCE [LARGE SCALE GENOMIC DNA]</scope>
    <source>
        <strain evidence="8 9">AS3.12</strain>
    </source>
</reference>
<dbReference type="Proteomes" id="UP000585437">
    <property type="component" value="Unassembled WGS sequence"/>
</dbReference>